<comment type="caution">
    <text evidence="2">The sequence shown here is derived from an EMBL/GenBank/DDBJ whole genome shotgun (WGS) entry which is preliminary data.</text>
</comment>
<dbReference type="InterPro" id="IPR013320">
    <property type="entry name" value="ConA-like_dom_sf"/>
</dbReference>
<keyword evidence="2" id="KW-0430">Lectin</keyword>
<dbReference type="AlphaFoldDB" id="A0A397U5X4"/>
<dbReference type="InterPro" id="IPR050618">
    <property type="entry name" value="Ubq-SigPath_Reg"/>
</dbReference>
<organism evidence="2 3">
    <name type="scientific">Gigaspora rosea</name>
    <dbReference type="NCBI Taxonomy" id="44941"/>
    <lineage>
        <taxon>Eukaryota</taxon>
        <taxon>Fungi</taxon>
        <taxon>Fungi incertae sedis</taxon>
        <taxon>Mucoromycota</taxon>
        <taxon>Glomeromycotina</taxon>
        <taxon>Glomeromycetes</taxon>
        <taxon>Diversisporales</taxon>
        <taxon>Gigasporaceae</taxon>
        <taxon>Gigaspora</taxon>
    </lineage>
</organism>
<protein>
    <submittedName>
        <fullName evidence="2">Concanavalin A-like lectin/glucanase domain-containing protein</fullName>
    </submittedName>
</protein>
<reference evidence="2 3" key="1">
    <citation type="submission" date="2018-06" db="EMBL/GenBank/DDBJ databases">
        <title>Comparative genomics reveals the genomic features of Rhizophagus irregularis, R. cerebriforme, R. diaphanum and Gigaspora rosea, and their symbiotic lifestyle signature.</title>
        <authorList>
            <person name="Morin E."/>
            <person name="San Clemente H."/>
            <person name="Chen E.C.H."/>
            <person name="De La Providencia I."/>
            <person name="Hainaut M."/>
            <person name="Kuo A."/>
            <person name="Kohler A."/>
            <person name="Murat C."/>
            <person name="Tang N."/>
            <person name="Roy S."/>
            <person name="Loubradou J."/>
            <person name="Henrissat B."/>
            <person name="Grigoriev I.V."/>
            <person name="Corradi N."/>
            <person name="Roux C."/>
            <person name="Martin F.M."/>
        </authorList>
    </citation>
    <scope>NUCLEOTIDE SEQUENCE [LARGE SCALE GENOMIC DNA]</scope>
    <source>
        <strain evidence="2 3">DAOM 194757</strain>
    </source>
</reference>
<dbReference type="InterPro" id="IPR003877">
    <property type="entry name" value="SPRY_dom"/>
</dbReference>
<dbReference type="GO" id="GO:0030246">
    <property type="term" value="F:carbohydrate binding"/>
    <property type="evidence" value="ECO:0007669"/>
    <property type="project" value="UniProtKB-KW"/>
</dbReference>
<name>A0A397U5X4_9GLOM</name>
<proteinExistence type="predicted"/>
<dbReference type="OrthoDB" id="25503at2759"/>
<dbReference type="InterPro" id="IPR001870">
    <property type="entry name" value="B30.2/SPRY"/>
</dbReference>
<gene>
    <name evidence="2" type="ORF">C2G38_1986804</name>
</gene>
<accession>A0A397U5X4</accession>
<keyword evidence="3" id="KW-1185">Reference proteome</keyword>
<dbReference type="Pfam" id="PF00622">
    <property type="entry name" value="SPRY"/>
    <property type="match status" value="1"/>
</dbReference>
<evidence type="ECO:0000313" key="2">
    <source>
        <dbReference type="EMBL" id="RIB05614.1"/>
    </source>
</evidence>
<feature type="domain" description="B30.2/SPRY" evidence="1">
    <location>
        <begin position="1"/>
        <end position="108"/>
    </location>
</feature>
<evidence type="ECO:0000259" key="1">
    <source>
        <dbReference type="PROSITE" id="PS50188"/>
    </source>
</evidence>
<dbReference type="PANTHER" id="PTHR12864">
    <property type="entry name" value="RAN BINDING PROTEIN 9-RELATED"/>
    <property type="match status" value="1"/>
</dbReference>
<dbReference type="SUPFAM" id="SSF49899">
    <property type="entry name" value="Concanavalin A-like lectins/glucanases"/>
    <property type="match status" value="1"/>
</dbReference>
<dbReference type="STRING" id="44941.A0A397U5X4"/>
<dbReference type="SMART" id="SM00449">
    <property type="entry name" value="SPRY"/>
    <property type="match status" value="1"/>
</dbReference>
<dbReference type="Gene3D" id="2.60.120.920">
    <property type="match status" value="1"/>
</dbReference>
<sequence>IAIGFCSNLIKLNNMPGFESGSWGYHSDDGEFFNCSIINKPYGPTFTTGDTIGCCLNFINKTVFYTKNGVNLGKYYLILNFIYLNGNLFPCIGLKGGSIKTNFGQKKFIYAGM</sequence>
<dbReference type="PROSITE" id="PS50188">
    <property type="entry name" value="B302_SPRY"/>
    <property type="match status" value="1"/>
</dbReference>
<dbReference type="InterPro" id="IPR043136">
    <property type="entry name" value="B30.2/SPRY_sf"/>
</dbReference>
<evidence type="ECO:0000313" key="3">
    <source>
        <dbReference type="Proteomes" id="UP000266673"/>
    </source>
</evidence>
<feature type="non-terminal residue" evidence="2">
    <location>
        <position position="1"/>
    </location>
</feature>
<dbReference type="Proteomes" id="UP000266673">
    <property type="component" value="Unassembled WGS sequence"/>
</dbReference>
<dbReference type="EMBL" id="QKWP01001951">
    <property type="protein sequence ID" value="RIB05614.1"/>
    <property type="molecule type" value="Genomic_DNA"/>
</dbReference>